<dbReference type="RefSeq" id="WP_407328273.1">
    <property type="nucleotide sequence ID" value="NZ_CP136865.1"/>
</dbReference>
<evidence type="ECO:0000256" key="10">
    <source>
        <dbReference type="ARBA" id="ARBA00047937"/>
    </source>
</evidence>
<keyword evidence="6 11" id="KW-0547">Nucleotide-binding</keyword>
<dbReference type="EMBL" id="CP136865">
    <property type="protein sequence ID" value="WOJ97434.1"/>
    <property type="molecule type" value="Genomic_DNA"/>
</dbReference>
<dbReference type="Proteomes" id="UP001626549">
    <property type="component" value="Chromosome"/>
</dbReference>
<dbReference type="SUPFAM" id="SSF109604">
    <property type="entry name" value="HD-domain/PDEase-like"/>
    <property type="match status" value="1"/>
</dbReference>
<comment type="subunit">
    <text evidence="3 11">Tetramer of two alpha and two beta subunits.</text>
</comment>
<dbReference type="InterPro" id="IPR006194">
    <property type="entry name" value="Gly-tRNA-synth_heterodimer"/>
</dbReference>
<comment type="subcellular location">
    <subcellularLocation>
        <location evidence="1 11">Cytoplasm</location>
    </subcellularLocation>
</comment>
<accession>A0ABZ0ID07</accession>
<evidence type="ECO:0000256" key="9">
    <source>
        <dbReference type="ARBA" id="ARBA00023146"/>
    </source>
</evidence>
<dbReference type="NCBIfam" id="TIGR00211">
    <property type="entry name" value="glyS"/>
    <property type="match status" value="1"/>
</dbReference>
<evidence type="ECO:0000256" key="4">
    <source>
        <dbReference type="ARBA" id="ARBA00022490"/>
    </source>
</evidence>
<evidence type="ECO:0000256" key="7">
    <source>
        <dbReference type="ARBA" id="ARBA00022840"/>
    </source>
</evidence>
<dbReference type="Pfam" id="PF02092">
    <property type="entry name" value="tRNA_synt_2f"/>
    <property type="match status" value="1"/>
</dbReference>
<evidence type="ECO:0000256" key="6">
    <source>
        <dbReference type="ARBA" id="ARBA00022741"/>
    </source>
</evidence>
<dbReference type="PROSITE" id="PS50861">
    <property type="entry name" value="AA_TRNA_LIGASE_II_GLYAB"/>
    <property type="match status" value="1"/>
</dbReference>
<evidence type="ECO:0000259" key="12">
    <source>
        <dbReference type="Pfam" id="PF05746"/>
    </source>
</evidence>
<reference evidence="13 14" key="1">
    <citation type="submission" date="2023-10" db="EMBL/GenBank/DDBJ databases">
        <title>Two novel species belonging to the OM43/NOR5 clade.</title>
        <authorList>
            <person name="Park M."/>
        </authorList>
    </citation>
    <scope>NUCLEOTIDE SEQUENCE [LARGE SCALE GENOMIC DNA]</scope>
    <source>
        <strain evidence="13 14">IMCC45268</strain>
    </source>
</reference>
<evidence type="ECO:0000256" key="1">
    <source>
        <dbReference type="ARBA" id="ARBA00004496"/>
    </source>
</evidence>
<protein>
    <recommendedName>
        <fullName evidence="11">Glycine--tRNA ligase beta subunit</fullName>
        <ecNumber evidence="11">6.1.1.14</ecNumber>
    </recommendedName>
    <alternativeName>
        <fullName evidence="11">Glycyl-tRNA synthetase beta subunit</fullName>
        <shortName evidence="11">GlyRS</shortName>
    </alternativeName>
</protein>
<evidence type="ECO:0000256" key="11">
    <source>
        <dbReference type="HAMAP-Rule" id="MF_00255"/>
    </source>
</evidence>
<evidence type="ECO:0000256" key="2">
    <source>
        <dbReference type="ARBA" id="ARBA00008226"/>
    </source>
</evidence>
<dbReference type="PANTHER" id="PTHR30075">
    <property type="entry name" value="GLYCYL-TRNA SYNTHETASE"/>
    <property type="match status" value="1"/>
</dbReference>
<evidence type="ECO:0000256" key="8">
    <source>
        <dbReference type="ARBA" id="ARBA00022917"/>
    </source>
</evidence>
<dbReference type="Pfam" id="PF05746">
    <property type="entry name" value="DALR_1"/>
    <property type="match status" value="1"/>
</dbReference>
<organism evidence="13 14">
    <name type="scientific">Congregibacter brevis</name>
    <dbReference type="NCBI Taxonomy" id="3081201"/>
    <lineage>
        <taxon>Bacteria</taxon>
        <taxon>Pseudomonadati</taxon>
        <taxon>Pseudomonadota</taxon>
        <taxon>Gammaproteobacteria</taxon>
        <taxon>Cellvibrionales</taxon>
        <taxon>Halieaceae</taxon>
        <taxon>Congregibacter</taxon>
    </lineage>
</organism>
<keyword evidence="14" id="KW-1185">Reference proteome</keyword>
<keyword evidence="4 11" id="KW-0963">Cytoplasm</keyword>
<evidence type="ECO:0000256" key="5">
    <source>
        <dbReference type="ARBA" id="ARBA00022598"/>
    </source>
</evidence>
<dbReference type="HAMAP" id="MF_00255">
    <property type="entry name" value="Gly_tRNA_synth_beta"/>
    <property type="match status" value="1"/>
</dbReference>
<keyword evidence="7 11" id="KW-0067">ATP-binding</keyword>
<keyword evidence="5 11" id="KW-0436">Ligase</keyword>
<dbReference type="InterPro" id="IPR008909">
    <property type="entry name" value="DALR_anticod-bd"/>
</dbReference>
<gene>
    <name evidence="11 13" type="primary">glyS</name>
    <name evidence="13" type="ORF">R0137_02405</name>
</gene>
<keyword evidence="9 11" id="KW-0030">Aminoacyl-tRNA synthetase</keyword>
<sequence>MSQPLLLEIGCEELPSSSLEQLGRALHEQIIRQLADKGLSHGNSQWFAAPRRLAVLVEELVEKAADESKEALGPPVAQARDDDGNWSRAAQGFAAKLGCTPEELEVIDTPKGQRLGMNQTIAGAKTSECLSAIVNDAVAALPIAKRMRWGASRMEFVRPVHWIVLMYGSESGFGDVLSIASGNTSRGHRFHAPDEISFESASDYETVMRDAWVIADFQERCDLIRNQVETAADALGGKALVDSNLLGEVASLVEWPVALAGSFDTAFLEVPPEALISSMQSHQKYFPVVDANEKLMPNFVTVSNIESRDPSQVVAGNERVIRPRLADAAFFYEQDRQSTLASRVPRLGAVVFQKQLGSLLDKTQRVQRLAGELAELTGADRIQAERAAELCKADLVSDMVLEFGDMQGIAGAYYARNDGEETAVADAIAQHYWPTQAGSDLPVGGVAVAVALADRLDTLIGIFGIGQPPTGSKDPFALRRASIAVLRVIIEKQLNLDLRDCLNMAVEGFAEGVIADGTSDTVFDYMLDRLPALYENDAIAIEVFRAVRGSGSSRPADFDRRVRAVKAFGERPEAEALAAANKRVSNILAKATDFDNSAGVSTDLLKEANELSLHSAVSSAAEDNVSALARADYSGALTRLAALREPVDAFFDEVMVNAEDPALKANRLALLATLREQFMLIADISQLAGVKSE</sequence>
<dbReference type="EC" id="6.1.1.14" evidence="11"/>
<proteinExistence type="inferred from homology"/>
<evidence type="ECO:0000256" key="3">
    <source>
        <dbReference type="ARBA" id="ARBA00011209"/>
    </source>
</evidence>
<evidence type="ECO:0000313" key="13">
    <source>
        <dbReference type="EMBL" id="WOJ97434.1"/>
    </source>
</evidence>
<dbReference type="InterPro" id="IPR015944">
    <property type="entry name" value="Gly-tRNA-synth_bsu"/>
</dbReference>
<evidence type="ECO:0000313" key="14">
    <source>
        <dbReference type="Proteomes" id="UP001626549"/>
    </source>
</evidence>
<name>A0ABZ0ID07_9GAMM</name>
<comment type="similarity">
    <text evidence="2 11">Belongs to the class-II aminoacyl-tRNA synthetase family.</text>
</comment>
<dbReference type="GO" id="GO:0004820">
    <property type="term" value="F:glycine-tRNA ligase activity"/>
    <property type="evidence" value="ECO:0007669"/>
    <property type="project" value="UniProtKB-EC"/>
</dbReference>
<comment type="catalytic activity">
    <reaction evidence="10 11">
        <text>tRNA(Gly) + glycine + ATP = glycyl-tRNA(Gly) + AMP + diphosphate</text>
        <dbReference type="Rhea" id="RHEA:16013"/>
        <dbReference type="Rhea" id="RHEA-COMP:9664"/>
        <dbReference type="Rhea" id="RHEA-COMP:9683"/>
        <dbReference type="ChEBI" id="CHEBI:30616"/>
        <dbReference type="ChEBI" id="CHEBI:33019"/>
        <dbReference type="ChEBI" id="CHEBI:57305"/>
        <dbReference type="ChEBI" id="CHEBI:78442"/>
        <dbReference type="ChEBI" id="CHEBI:78522"/>
        <dbReference type="ChEBI" id="CHEBI:456215"/>
        <dbReference type="EC" id="6.1.1.14"/>
    </reaction>
</comment>
<keyword evidence="8 11" id="KW-0648">Protein biosynthesis</keyword>
<dbReference type="PRINTS" id="PR01045">
    <property type="entry name" value="TRNASYNTHGB"/>
</dbReference>
<dbReference type="PANTHER" id="PTHR30075:SF2">
    <property type="entry name" value="GLYCINE--TRNA LIGASE, CHLOROPLASTIC_MITOCHONDRIAL 2"/>
    <property type="match status" value="1"/>
</dbReference>
<feature type="domain" description="DALR anticodon binding" evidence="12">
    <location>
        <begin position="579"/>
        <end position="676"/>
    </location>
</feature>